<name>A0A542E5T6_9MICO</name>
<dbReference type="GO" id="GO:0003700">
    <property type="term" value="F:DNA-binding transcription factor activity"/>
    <property type="evidence" value="ECO:0007669"/>
    <property type="project" value="InterPro"/>
</dbReference>
<sequence length="307" mass="33182">MIGARDTDQVEISPHRLRVFLAVADTLHFGRAAQRLRISQPSVSQQVSRLERDLGCVLFHRRPGRVELTAAGRDLVKSAGPALRGLDEAVSKFRVRHHGPRRLRVGLLSSLTDRLAPLLVASWKADVAGVELAEGSLSLLAQRLHGGELDVVFCYSPADPTSLDGLQVDVLDTRPVLVALRDDDELAAHAQLPWAALAARTWVMPSASRQYREDMIDRFRVRGLAVSVVAEATTLSGQLALVEAGIGLTFASPWSRVGPGLTTRPTDAPADELVLVAVRRPGTAAIPDGMLETLRLQVAEARADSQS</sequence>
<evidence type="ECO:0000256" key="2">
    <source>
        <dbReference type="ARBA" id="ARBA00023015"/>
    </source>
</evidence>
<proteinExistence type="inferred from homology"/>
<evidence type="ECO:0000256" key="3">
    <source>
        <dbReference type="ARBA" id="ARBA00023125"/>
    </source>
</evidence>
<keyword evidence="7" id="KW-1185">Reference proteome</keyword>
<dbReference type="AlphaFoldDB" id="A0A542E5T6"/>
<comment type="caution">
    <text evidence="6">The sequence shown here is derived from an EMBL/GenBank/DDBJ whole genome shotgun (WGS) entry which is preliminary data.</text>
</comment>
<organism evidence="6 7">
    <name type="scientific">Lapillicoccus jejuensis</name>
    <dbReference type="NCBI Taxonomy" id="402171"/>
    <lineage>
        <taxon>Bacteria</taxon>
        <taxon>Bacillati</taxon>
        <taxon>Actinomycetota</taxon>
        <taxon>Actinomycetes</taxon>
        <taxon>Micrococcales</taxon>
        <taxon>Intrasporangiaceae</taxon>
        <taxon>Lapillicoccus</taxon>
    </lineage>
</organism>
<dbReference type="InterPro" id="IPR036390">
    <property type="entry name" value="WH_DNA-bd_sf"/>
</dbReference>
<dbReference type="CDD" id="cd08414">
    <property type="entry name" value="PBP2_LTTR_aromatics_like"/>
    <property type="match status" value="1"/>
</dbReference>
<dbReference type="SUPFAM" id="SSF53850">
    <property type="entry name" value="Periplasmic binding protein-like II"/>
    <property type="match status" value="1"/>
</dbReference>
<dbReference type="PRINTS" id="PR00039">
    <property type="entry name" value="HTHLYSR"/>
</dbReference>
<comment type="similarity">
    <text evidence="1">Belongs to the LysR transcriptional regulatory family.</text>
</comment>
<dbReference type="PROSITE" id="PS50931">
    <property type="entry name" value="HTH_LYSR"/>
    <property type="match status" value="1"/>
</dbReference>
<dbReference type="PANTHER" id="PTHR30346">
    <property type="entry name" value="TRANSCRIPTIONAL DUAL REGULATOR HCAR-RELATED"/>
    <property type="match status" value="1"/>
</dbReference>
<keyword evidence="2" id="KW-0805">Transcription regulation</keyword>
<protein>
    <submittedName>
        <fullName evidence="6">DNA-binding transcriptional LysR family regulator</fullName>
    </submittedName>
</protein>
<dbReference type="InterPro" id="IPR005119">
    <property type="entry name" value="LysR_subst-bd"/>
</dbReference>
<reference evidence="6 7" key="1">
    <citation type="submission" date="2019-06" db="EMBL/GenBank/DDBJ databases">
        <title>Sequencing the genomes of 1000 actinobacteria strains.</title>
        <authorList>
            <person name="Klenk H.-P."/>
        </authorList>
    </citation>
    <scope>NUCLEOTIDE SEQUENCE [LARGE SCALE GENOMIC DNA]</scope>
    <source>
        <strain evidence="6 7">DSM 18607</strain>
    </source>
</reference>
<dbReference type="GO" id="GO:0032993">
    <property type="term" value="C:protein-DNA complex"/>
    <property type="evidence" value="ECO:0007669"/>
    <property type="project" value="TreeGrafter"/>
</dbReference>
<evidence type="ECO:0000313" key="6">
    <source>
        <dbReference type="EMBL" id="TQJ10702.1"/>
    </source>
</evidence>
<gene>
    <name evidence="6" type="ORF">FB458_3836</name>
</gene>
<dbReference type="Proteomes" id="UP000317893">
    <property type="component" value="Unassembled WGS sequence"/>
</dbReference>
<dbReference type="EMBL" id="VFMN01000001">
    <property type="protein sequence ID" value="TQJ10702.1"/>
    <property type="molecule type" value="Genomic_DNA"/>
</dbReference>
<dbReference type="SUPFAM" id="SSF46785">
    <property type="entry name" value="Winged helix' DNA-binding domain"/>
    <property type="match status" value="1"/>
</dbReference>
<dbReference type="Pfam" id="PF00126">
    <property type="entry name" value="HTH_1"/>
    <property type="match status" value="1"/>
</dbReference>
<keyword evidence="3 6" id="KW-0238">DNA-binding</keyword>
<evidence type="ECO:0000259" key="5">
    <source>
        <dbReference type="PROSITE" id="PS50931"/>
    </source>
</evidence>
<feature type="domain" description="HTH lysR-type" evidence="5">
    <location>
        <begin position="12"/>
        <end position="69"/>
    </location>
</feature>
<dbReference type="Pfam" id="PF03466">
    <property type="entry name" value="LysR_substrate"/>
    <property type="match status" value="1"/>
</dbReference>
<dbReference type="FunFam" id="1.10.10.10:FF:000001">
    <property type="entry name" value="LysR family transcriptional regulator"/>
    <property type="match status" value="1"/>
</dbReference>
<evidence type="ECO:0000256" key="4">
    <source>
        <dbReference type="ARBA" id="ARBA00023163"/>
    </source>
</evidence>
<accession>A0A542E5T6</accession>
<dbReference type="PANTHER" id="PTHR30346:SF0">
    <property type="entry name" value="HCA OPERON TRANSCRIPTIONAL ACTIVATOR HCAR"/>
    <property type="match status" value="1"/>
</dbReference>
<dbReference type="Gene3D" id="1.10.10.10">
    <property type="entry name" value="Winged helix-like DNA-binding domain superfamily/Winged helix DNA-binding domain"/>
    <property type="match status" value="1"/>
</dbReference>
<dbReference type="InterPro" id="IPR036388">
    <property type="entry name" value="WH-like_DNA-bd_sf"/>
</dbReference>
<dbReference type="GO" id="GO:0003677">
    <property type="term" value="F:DNA binding"/>
    <property type="evidence" value="ECO:0007669"/>
    <property type="project" value="UniProtKB-KW"/>
</dbReference>
<evidence type="ECO:0000313" key="7">
    <source>
        <dbReference type="Proteomes" id="UP000317893"/>
    </source>
</evidence>
<keyword evidence="4" id="KW-0804">Transcription</keyword>
<dbReference type="InterPro" id="IPR000847">
    <property type="entry name" value="LysR_HTH_N"/>
</dbReference>
<evidence type="ECO:0000256" key="1">
    <source>
        <dbReference type="ARBA" id="ARBA00009437"/>
    </source>
</evidence>
<dbReference type="Gene3D" id="3.40.190.290">
    <property type="match status" value="1"/>
</dbReference>